<name>A0AAC9FET3_AMIAI</name>
<dbReference type="EMBL" id="CP015008">
    <property type="protein sequence ID" value="AMS45317.1"/>
    <property type="molecule type" value="Genomic_DNA"/>
</dbReference>
<evidence type="ECO:0008006" key="5">
    <source>
        <dbReference type="Google" id="ProtNLM"/>
    </source>
</evidence>
<sequence length="293" mass="33455">MPFDDEFGFRQVEYQSHFDQFAAPFLTGKNAENDRYFVNQAKENHVYGINNALLELISDALMMLETVRFTKDAEHFLRYGVMRRVRMLMSAFRSFQSIIMPDRVIPLTQEQADDVCRDLNAVYINILGLLDNYAWVMVHQAGNDATKAMKPMSIGLFKPVIAADPELKTTAHTLAPYAAWEADVKTRRNPAAHRMPLYVPSASYTREDLAEFERYEHLISSALRAQEFEKLSDLRMASHRIGVFVPVFLHDPGEKVMDIYPTLPHDIGQLVKVGRIVQTFLREHDASLAASGQ</sequence>
<evidence type="ECO:0000313" key="3">
    <source>
        <dbReference type="Proteomes" id="UP000075755"/>
    </source>
</evidence>
<evidence type="ECO:0000313" key="4">
    <source>
        <dbReference type="Proteomes" id="UP000577697"/>
    </source>
</evidence>
<geneLocation type="plasmid" evidence="1 3">
    <name>pAA03</name>
</geneLocation>
<accession>A0AAC9FET3</accession>
<dbReference type="AlphaFoldDB" id="A0AAC9FET3"/>
<dbReference type="KEGG" id="aak:AA2016_6422"/>
<reference evidence="1 3" key="1">
    <citation type="submission" date="2016-03" db="EMBL/GenBank/DDBJ databases">
        <title>Complete genome of Aminobacter aminovorans KCTC 2477.</title>
        <authorList>
            <person name="Kim K.M."/>
        </authorList>
    </citation>
    <scope>NUCLEOTIDE SEQUENCE [LARGE SCALE GENOMIC DNA]</scope>
    <source>
        <strain evidence="1 3">KCTC 2477</strain>
        <plasmid evidence="1 3">pAA03</plasmid>
    </source>
</reference>
<evidence type="ECO:0000313" key="2">
    <source>
        <dbReference type="EMBL" id="MBB3708920.1"/>
    </source>
</evidence>
<dbReference type="Proteomes" id="UP000577697">
    <property type="component" value="Unassembled WGS sequence"/>
</dbReference>
<dbReference type="EMBL" id="JACICB010000023">
    <property type="protein sequence ID" value="MBB3708920.1"/>
    <property type="molecule type" value="Genomic_DNA"/>
</dbReference>
<protein>
    <recommendedName>
        <fullName evidence="5">Cthe-2314-like HEPN domain-containing protein</fullName>
    </recommendedName>
</protein>
<keyword evidence="4" id="KW-1185">Reference proteome</keyword>
<reference evidence="2 4" key="2">
    <citation type="submission" date="2020-08" db="EMBL/GenBank/DDBJ databases">
        <title>Genomic Encyclopedia of Type Strains, Phase IV (KMG-IV): sequencing the most valuable type-strain genomes for metagenomic binning, comparative biology and taxonomic classification.</title>
        <authorList>
            <person name="Goeker M."/>
        </authorList>
    </citation>
    <scope>NUCLEOTIDE SEQUENCE [LARGE SCALE GENOMIC DNA]</scope>
    <source>
        <strain evidence="2 4">DSM 10368</strain>
    </source>
</reference>
<dbReference type="RefSeq" id="WP_067969742.1">
    <property type="nucleotide sequence ID" value="NZ_CP015008.1"/>
</dbReference>
<evidence type="ECO:0000313" key="1">
    <source>
        <dbReference type="EMBL" id="AMS45317.1"/>
    </source>
</evidence>
<proteinExistence type="predicted"/>
<gene>
    <name evidence="1" type="ORF">AA2016_6422</name>
    <name evidence="2" type="ORF">FHS67_005262</name>
</gene>
<dbReference type="Proteomes" id="UP000075755">
    <property type="component" value="Plasmid pAA03"/>
</dbReference>
<keyword evidence="1" id="KW-0614">Plasmid</keyword>
<organism evidence="1 3">
    <name type="scientific">Aminobacter aminovorans</name>
    <name type="common">Chelatobacter heintzii</name>
    <dbReference type="NCBI Taxonomy" id="83263"/>
    <lineage>
        <taxon>Bacteria</taxon>
        <taxon>Pseudomonadati</taxon>
        <taxon>Pseudomonadota</taxon>
        <taxon>Alphaproteobacteria</taxon>
        <taxon>Hyphomicrobiales</taxon>
        <taxon>Phyllobacteriaceae</taxon>
        <taxon>Aminobacter</taxon>
    </lineage>
</organism>